<proteinExistence type="predicted"/>
<keyword evidence="10" id="KW-0732">Signal</keyword>
<feature type="compositionally biased region" description="Acidic residues" evidence="8">
    <location>
        <begin position="458"/>
        <end position="477"/>
    </location>
</feature>
<dbReference type="InterPro" id="IPR050352">
    <property type="entry name" value="ABCG_transporters"/>
</dbReference>
<evidence type="ECO:0000313" key="12">
    <source>
        <dbReference type="EMBL" id="KAJ6239248.1"/>
    </source>
</evidence>
<feature type="region of interest" description="Disordered" evidence="8">
    <location>
        <begin position="1265"/>
        <end position="1317"/>
    </location>
</feature>
<keyword evidence="13" id="KW-1185">Reference proteome</keyword>
<reference evidence="12" key="1">
    <citation type="submission" date="2022-08" db="EMBL/GenBank/DDBJ databases">
        <title>Novel sulfate-reducing endosymbionts in the free-living metamonad Anaeramoeba.</title>
        <authorList>
            <person name="Jerlstrom-Hultqvist J."/>
            <person name="Cepicka I."/>
            <person name="Gallot-Lavallee L."/>
            <person name="Salas-Leiva D."/>
            <person name="Curtis B.A."/>
            <person name="Zahonova K."/>
            <person name="Pipaliya S."/>
            <person name="Dacks J."/>
            <person name="Roger A.J."/>
        </authorList>
    </citation>
    <scope>NUCLEOTIDE SEQUENCE</scope>
    <source>
        <strain evidence="12">Schooner1</strain>
    </source>
</reference>
<feature type="signal peptide" evidence="10">
    <location>
        <begin position="1"/>
        <end position="24"/>
    </location>
</feature>
<feature type="region of interest" description="Disordered" evidence="8">
    <location>
        <begin position="1236"/>
        <end position="1255"/>
    </location>
</feature>
<dbReference type="SUPFAM" id="SSF52540">
    <property type="entry name" value="P-loop containing nucleoside triphosphate hydrolases"/>
    <property type="match status" value="1"/>
</dbReference>
<evidence type="ECO:0000256" key="7">
    <source>
        <dbReference type="ARBA" id="ARBA00023136"/>
    </source>
</evidence>
<name>A0ABQ8Y344_9EUKA</name>
<feature type="compositionally biased region" description="Basic residues" evidence="8">
    <location>
        <begin position="1294"/>
        <end position="1303"/>
    </location>
</feature>
<dbReference type="PROSITE" id="PS50893">
    <property type="entry name" value="ABC_TRANSPORTER_2"/>
    <property type="match status" value="1"/>
</dbReference>
<evidence type="ECO:0000256" key="1">
    <source>
        <dbReference type="ARBA" id="ARBA00004141"/>
    </source>
</evidence>
<dbReference type="EMBL" id="JAOAOG010000228">
    <property type="protein sequence ID" value="KAJ6239248.1"/>
    <property type="molecule type" value="Genomic_DNA"/>
</dbReference>
<keyword evidence="7 9" id="KW-0472">Membrane</keyword>
<feature type="chain" id="PRO_5047051615" evidence="10">
    <location>
        <begin position="25"/>
        <end position="1606"/>
    </location>
</feature>
<comment type="subcellular location">
    <subcellularLocation>
        <location evidence="1">Membrane</location>
        <topology evidence="1">Multi-pass membrane protein</topology>
    </subcellularLocation>
</comment>
<feature type="transmembrane region" description="Helical" evidence="9">
    <location>
        <begin position="1341"/>
        <end position="1361"/>
    </location>
</feature>
<keyword evidence="5" id="KW-0067">ATP-binding</keyword>
<gene>
    <name evidence="12" type="ORF">M0813_25311</name>
</gene>
<dbReference type="Pfam" id="PF00005">
    <property type="entry name" value="ABC_tran"/>
    <property type="match status" value="1"/>
</dbReference>
<sequence length="1606" mass="182148">MKISQKYCLLFVVFSFFLFRFATAEYENQKARYFLVHDYNKEVCVDNDPDEYPSWCPYKNVVFAPQNVSNKNIRQGKDAIIDSCVLKGDSIDWYDDCSYVDSYTFGVGLKYNKPKEPKNYYVTHYYDGMVTVTDINLDLEKLRIYPFGEGTKVEIIESLKLNFTSKTMVWGFATGDTAKFYYADVSEYFKEEPDFNVTISGTILQLIPVIVGPDGEFSTKFFGIYYQDNDDTKKIEFYEFFDDNELDPAYKMTITLETTSDIIVKGVDAVGTYDDSGDDDPLGSDEASNRNPILFYTDKKNFWASAWSETSYTLNFEDTADKTLFYTLEEDVEMIDFIPFSEYFRKSKSVNVIEQDGVFRYKSVDSYEGNMLWIAIALADAGKKYDYDNMVLFVQLPEFRNFIVDPPATNPANIEDIEICGSNLYYNDDGECQEHPTKQLKIDYRIDQISYGFKTSPDDDDEGNEESSSEESEDNEEKSEFYNNNLYHMLTLHEKDTNEIHLHVVQESLGNGTYNQSELNFHFMRTIITKSTVNKITFSENTQHMLWTVVRKYWEIDSADKLIEICDLFRNETENEFLWRHRERCSNLPENFQLDSNFFGQYASPCPEGTYCPHLSFISYLSPPNGYYTAKAAISLNCQEGYFCRRGLRIDCPLGYICPEEEMKLPELCSIPSEFNETCADISLKNVEPCEDGSYCIVPYYPALPVPPGTWMERPRPEFEADNLFEDCSEGDWCGLGRSVEIVEDPKKEEILCPANCYCTTSDVLKPVICDCSTEGCSYCPIGTSVEVKCPAGFYCQMPDTKEECFKTQYCPAGSVITESCTAGYYCPDPTKQIKCPEGNYCPAGSTEPTPCSGWVSCPEKTESQESKHVGVIVDLVILIVLLGGYWLAMRYVDKRRKTQKISRQLKIDKQSVLSGLVFSSISLGEGEISATSLWGNTTEIPKLDFFLDFRFENLGLRIKGRSGKIVLKGVTGKIIHGRVTAIMGPSGAGKTTFLNTLCGKASYGIPSGLVEINGVEEPITEYKKVVGFVPQEDIMLRTLTVKENMMNSAKLRLPKEYTYKQIKLTVNQCIKTLGLFDVRHSPIGDETKRGVSGGQRKRVNCGLEMVISPVAIFLDEPTSGLDSTSAMSLCRALQLSAEEDLNIMAVIHQPRYEIFTMFTYVLLLGKGGRTVYLGPTRFSHPYFEFLGFKCPEHVNPADWMMDIIAGNEKIVGSNEKFDPKQLFEDWVNIGVPFTEKAAENNKPPKGNIKDYTDENGNVKLDFALGDEDTSSSESSSDDDSSNSDIQLKEKKKEGKRSKKYKISPKELRRAKDGRERKTPGFARQFTIFFTRSLVQQSRDLKGFIIDMVLVYIVGFFLGVLNQDSPFIGPPPDYVINLCPDYLKETCAGPQQETIGIITSVTILAIALTGGMSSLKIFGPERVNYWREASTGINTIAYFLGKDLSSLVGTVIHPLIFLTIFYPFLNPRGSLGQYYGVLLLIQYTATGIGMAVSTLFPPSVSQLAAIVVLLVFSMVSGFGPPLKEMEKMVFFNIFHFIDLLRYGQEALFCIELEQYKDIYDLTTTYDKYGYDPARISLDLFILFIIGVYFRIVAYFFLRVVNRDKQK</sequence>
<organism evidence="12 13">
    <name type="scientific">Anaeramoeba flamelloides</name>
    <dbReference type="NCBI Taxonomy" id="1746091"/>
    <lineage>
        <taxon>Eukaryota</taxon>
        <taxon>Metamonada</taxon>
        <taxon>Anaeramoebidae</taxon>
        <taxon>Anaeramoeba</taxon>
    </lineage>
</organism>
<evidence type="ECO:0000256" key="9">
    <source>
        <dbReference type="SAM" id="Phobius"/>
    </source>
</evidence>
<accession>A0ABQ8Y344</accession>
<dbReference type="InterPro" id="IPR003593">
    <property type="entry name" value="AAA+_ATPase"/>
</dbReference>
<keyword evidence="2" id="KW-0813">Transport</keyword>
<feature type="domain" description="ABC transporter" evidence="11">
    <location>
        <begin position="950"/>
        <end position="1192"/>
    </location>
</feature>
<feature type="transmembrane region" description="Helical" evidence="9">
    <location>
        <begin position="1395"/>
        <end position="1415"/>
    </location>
</feature>
<evidence type="ECO:0000256" key="5">
    <source>
        <dbReference type="ARBA" id="ARBA00022840"/>
    </source>
</evidence>
<dbReference type="PANTHER" id="PTHR48041:SF91">
    <property type="entry name" value="ABC TRANSPORTER G FAMILY MEMBER 28"/>
    <property type="match status" value="1"/>
</dbReference>
<feature type="transmembrane region" description="Helical" evidence="9">
    <location>
        <begin position="1436"/>
        <end position="1462"/>
    </location>
</feature>
<keyword evidence="3 9" id="KW-0812">Transmembrane</keyword>
<feature type="compositionally biased region" description="Acidic residues" evidence="8">
    <location>
        <begin position="1265"/>
        <end position="1282"/>
    </location>
</feature>
<dbReference type="SMART" id="SM00382">
    <property type="entry name" value="AAA"/>
    <property type="match status" value="1"/>
</dbReference>
<dbReference type="Pfam" id="PF19055">
    <property type="entry name" value="ABC2_membrane_7"/>
    <property type="match status" value="2"/>
</dbReference>
<feature type="compositionally biased region" description="Basic and acidic residues" evidence="8">
    <location>
        <begin position="1304"/>
        <end position="1317"/>
    </location>
</feature>
<feature type="transmembrane region" description="Helical" evidence="9">
    <location>
        <begin position="1474"/>
        <end position="1496"/>
    </location>
</feature>
<evidence type="ECO:0000256" key="10">
    <source>
        <dbReference type="SAM" id="SignalP"/>
    </source>
</evidence>
<evidence type="ECO:0000256" key="2">
    <source>
        <dbReference type="ARBA" id="ARBA00022448"/>
    </source>
</evidence>
<dbReference type="InterPro" id="IPR027417">
    <property type="entry name" value="P-loop_NTPase"/>
</dbReference>
<comment type="caution">
    <text evidence="12">The sequence shown here is derived from an EMBL/GenBank/DDBJ whole genome shotgun (WGS) entry which is preliminary data.</text>
</comment>
<dbReference type="Proteomes" id="UP001150062">
    <property type="component" value="Unassembled WGS sequence"/>
</dbReference>
<evidence type="ECO:0000256" key="3">
    <source>
        <dbReference type="ARBA" id="ARBA00022692"/>
    </source>
</evidence>
<feature type="transmembrane region" description="Helical" evidence="9">
    <location>
        <begin position="1503"/>
        <end position="1522"/>
    </location>
</feature>
<evidence type="ECO:0000259" key="11">
    <source>
        <dbReference type="PROSITE" id="PS50893"/>
    </source>
</evidence>
<dbReference type="InterPro" id="IPR003439">
    <property type="entry name" value="ABC_transporter-like_ATP-bd"/>
</dbReference>
<protein>
    <submittedName>
        <fullName evidence="12">Abc transporter g family member 28</fullName>
    </submittedName>
</protein>
<feature type="transmembrane region" description="Helical" evidence="9">
    <location>
        <begin position="870"/>
        <end position="889"/>
    </location>
</feature>
<dbReference type="InterPro" id="IPR043926">
    <property type="entry name" value="ABCG_dom"/>
</dbReference>
<dbReference type="PANTHER" id="PTHR48041">
    <property type="entry name" value="ABC TRANSPORTER G FAMILY MEMBER 28"/>
    <property type="match status" value="1"/>
</dbReference>
<feature type="region of interest" description="Disordered" evidence="8">
    <location>
        <begin position="453"/>
        <end position="479"/>
    </location>
</feature>
<keyword evidence="4" id="KW-0547">Nucleotide-binding</keyword>
<evidence type="ECO:0000256" key="6">
    <source>
        <dbReference type="ARBA" id="ARBA00022989"/>
    </source>
</evidence>
<evidence type="ECO:0000313" key="13">
    <source>
        <dbReference type="Proteomes" id="UP001150062"/>
    </source>
</evidence>
<keyword evidence="6 9" id="KW-1133">Transmembrane helix</keyword>
<feature type="transmembrane region" description="Helical" evidence="9">
    <location>
        <begin position="1575"/>
        <end position="1597"/>
    </location>
</feature>
<evidence type="ECO:0000256" key="4">
    <source>
        <dbReference type="ARBA" id="ARBA00022741"/>
    </source>
</evidence>
<evidence type="ECO:0000256" key="8">
    <source>
        <dbReference type="SAM" id="MobiDB-lite"/>
    </source>
</evidence>
<dbReference type="Gene3D" id="3.40.50.300">
    <property type="entry name" value="P-loop containing nucleotide triphosphate hydrolases"/>
    <property type="match status" value="1"/>
</dbReference>